<evidence type="ECO:0000256" key="3">
    <source>
        <dbReference type="ARBA" id="ARBA00022737"/>
    </source>
</evidence>
<dbReference type="RefSeq" id="XP_010921556.1">
    <property type="nucleotide sequence ID" value="XM_010923254.1"/>
</dbReference>
<dbReference type="PANTHER" id="PTHR24186">
    <property type="entry name" value="PROTEIN PHOSPHATASE 1 REGULATORY SUBUNIT"/>
    <property type="match status" value="1"/>
</dbReference>
<sequence length="299" mass="33057">MVELNSTHHADGSTSLDVLLRQNQDPEPLKAVPAAASLQIESRNGESALPHDSTYSPQPGVHLEMTAPLAAASPAHDTSHENKSMEQQEGRPRGRDAVTVHEQRAQIEWVKRTQGFMMVFTMIVISTTYQAGLNPPGGSWQDDRVATTISAVTNPSITYNNSINDAAASPKNVSRRQAGNPILADKYPTRYNIFFISNSITFAYSLGVVAYLMSETIFHTEGMLINARKLLLLNMAFLLFAFSAGCARDVFRSLLPLEFLAFCVIVFYIDRFNAKRKQARRLLIVGGDVESKTKQKQPV</sequence>
<dbReference type="GO" id="GO:0005886">
    <property type="term" value="C:plasma membrane"/>
    <property type="evidence" value="ECO:0007669"/>
    <property type="project" value="TreeGrafter"/>
</dbReference>
<keyword evidence="2 8" id="KW-0812">Transmembrane</keyword>
<feature type="domain" description="PGG" evidence="9">
    <location>
        <begin position="108"/>
        <end position="144"/>
    </location>
</feature>
<keyword evidence="6 8" id="KW-0472">Membrane</keyword>
<keyword evidence="4 8" id="KW-1133">Transmembrane helix</keyword>
<proteinExistence type="predicted"/>
<feature type="transmembrane region" description="Helical" evidence="8">
    <location>
        <begin position="250"/>
        <end position="269"/>
    </location>
</feature>
<feature type="transmembrane region" description="Helical" evidence="8">
    <location>
        <begin position="115"/>
        <end position="133"/>
    </location>
</feature>
<evidence type="ECO:0000313" key="10">
    <source>
        <dbReference type="Proteomes" id="UP000504607"/>
    </source>
</evidence>
<dbReference type="AlphaFoldDB" id="A0A6I9R8I5"/>
<dbReference type="InParanoid" id="A0A6I9R8I5"/>
<comment type="subcellular location">
    <subcellularLocation>
        <location evidence="1">Membrane</location>
        <topology evidence="1">Multi-pass membrane protein</topology>
    </subcellularLocation>
</comment>
<keyword evidence="3" id="KW-0677">Repeat</keyword>
<organism evidence="10 11">
    <name type="scientific">Elaeis guineensis var. tenera</name>
    <name type="common">Oil palm</name>
    <dbReference type="NCBI Taxonomy" id="51953"/>
    <lineage>
        <taxon>Eukaryota</taxon>
        <taxon>Viridiplantae</taxon>
        <taxon>Streptophyta</taxon>
        <taxon>Embryophyta</taxon>
        <taxon>Tracheophyta</taxon>
        <taxon>Spermatophyta</taxon>
        <taxon>Magnoliopsida</taxon>
        <taxon>Liliopsida</taxon>
        <taxon>Arecaceae</taxon>
        <taxon>Arecoideae</taxon>
        <taxon>Cocoseae</taxon>
        <taxon>Elaeidinae</taxon>
        <taxon>Elaeis</taxon>
    </lineage>
</organism>
<dbReference type="InterPro" id="IPR026961">
    <property type="entry name" value="PGG_dom"/>
</dbReference>
<keyword evidence="5" id="KW-0040">ANK repeat</keyword>
<evidence type="ECO:0000256" key="6">
    <source>
        <dbReference type="ARBA" id="ARBA00023136"/>
    </source>
</evidence>
<feature type="transmembrane region" description="Helical" evidence="8">
    <location>
        <begin position="193"/>
        <end position="213"/>
    </location>
</feature>
<evidence type="ECO:0000256" key="4">
    <source>
        <dbReference type="ARBA" id="ARBA00022989"/>
    </source>
</evidence>
<name>A0A6I9R8I5_ELAGV</name>
<dbReference type="Pfam" id="PF13962">
    <property type="entry name" value="PGG"/>
    <property type="match status" value="2"/>
</dbReference>
<keyword evidence="10" id="KW-1185">Reference proteome</keyword>
<accession>A0A6I9R8I5</accession>
<dbReference type="Proteomes" id="UP000504607">
    <property type="component" value="Chromosome 5"/>
</dbReference>
<dbReference type="OrthoDB" id="681126at2759"/>
<dbReference type="PANTHER" id="PTHR24186:SF56">
    <property type="entry name" value="PGG DOMAIN-CONTAINING PROTEIN"/>
    <property type="match status" value="1"/>
</dbReference>
<evidence type="ECO:0000256" key="8">
    <source>
        <dbReference type="SAM" id="Phobius"/>
    </source>
</evidence>
<evidence type="ECO:0000256" key="2">
    <source>
        <dbReference type="ARBA" id="ARBA00022692"/>
    </source>
</evidence>
<protein>
    <submittedName>
        <fullName evidence="11">Uncharacterized protein LOC105045092</fullName>
    </submittedName>
</protein>
<reference evidence="11" key="1">
    <citation type="submission" date="2025-08" db="UniProtKB">
        <authorList>
            <consortium name="RefSeq"/>
        </authorList>
    </citation>
    <scope>IDENTIFICATION</scope>
</reference>
<gene>
    <name evidence="11" type="primary">LOC105045092</name>
</gene>
<feature type="region of interest" description="Disordered" evidence="7">
    <location>
        <begin position="42"/>
        <end position="61"/>
    </location>
</feature>
<evidence type="ECO:0000256" key="1">
    <source>
        <dbReference type="ARBA" id="ARBA00004141"/>
    </source>
</evidence>
<evidence type="ECO:0000256" key="5">
    <source>
        <dbReference type="ARBA" id="ARBA00023043"/>
    </source>
</evidence>
<feature type="domain" description="PGG" evidence="9">
    <location>
        <begin position="158"/>
        <end position="248"/>
    </location>
</feature>
<feature type="transmembrane region" description="Helical" evidence="8">
    <location>
        <begin position="225"/>
        <end position="244"/>
    </location>
</feature>
<feature type="region of interest" description="Disordered" evidence="7">
    <location>
        <begin position="71"/>
        <end position="100"/>
    </location>
</feature>
<evidence type="ECO:0000259" key="9">
    <source>
        <dbReference type="Pfam" id="PF13962"/>
    </source>
</evidence>
<evidence type="ECO:0000313" key="11">
    <source>
        <dbReference type="RefSeq" id="XP_010921556.1"/>
    </source>
</evidence>
<evidence type="ECO:0000256" key="7">
    <source>
        <dbReference type="SAM" id="MobiDB-lite"/>
    </source>
</evidence>
<feature type="compositionally biased region" description="Basic and acidic residues" evidence="7">
    <location>
        <begin position="77"/>
        <end position="100"/>
    </location>
</feature>